<dbReference type="AlphaFoldDB" id="A0A5N5SWN6"/>
<dbReference type="OrthoDB" id="10438140at2759"/>
<feature type="non-terminal residue" evidence="1">
    <location>
        <position position="1"/>
    </location>
</feature>
<comment type="caution">
    <text evidence="1">The sequence shown here is derived from an EMBL/GenBank/DDBJ whole genome shotgun (WGS) entry which is preliminary data.</text>
</comment>
<reference evidence="1 2" key="1">
    <citation type="journal article" date="2019" name="PLoS Biol.">
        <title>Sex chromosomes control vertical transmission of feminizing Wolbachia symbionts in an isopod.</title>
        <authorList>
            <person name="Becking T."/>
            <person name="Chebbi M.A."/>
            <person name="Giraud I."/>
            <person name="Moumen B."/>
            <person name="Laverre T."/>
            <person name="Caubet Y."/>
            <person name="Peccoud J."/>
            <person name="Gilbert C."/>
            <person name="Cordaux R."/>
        </authorList>
    </citation>
    <scope>NUCLEOTIDE SEQUENCE [LARGE SCALE GENOMIC DNA]</scope>
    <source>
        <strain evidence="1">ANa2</strain>
        <tissue evidence="1">Whole body excluding digestive tract and cuticle</tissue>
    </source>
</reference>
<organism evidence="1 2">
    <name type="scientific">Armadillidium nasatum</name>
    <dbReference type="NCBI Taxonomy" id="96803"/>
    <lineage>
        <taxon>Eukaryota</taxon>
        <taxon>Metazoa</taxon>
        <taxon>Ecdysozoa</taxon>
        <taxon>Arthropoda</taxon>
        <taxon>Crustacea</taxon>
        <taxon>Multicrustacea</taxon>
        <taxon>Malacostraca</taxon>
        <taxon>Eumalacostraca</taxon>
        <taxon>Peracarida</taxon>
        <taxon>Isopoda</taxon>
        <taxon>Oniscidea</taxon>
        <taxon>Crinocheta</taxon>
        <taxon>Armadillidiidae</taxon>
        <taxon>Armadillidium</taxon>
    </lineage>
</organism>
<sequence>HFDLNTAKETEKPFNGTLKKSSENFFSWITSNVENLTEILKYGTKFVFLRNVFAKLFRIPYSYALDLISMHLNGIVYLLNYKNGYPVPEVPEVCRWGPKFKQYLTYG</sequence>
<evidence type="ECO:0000313" key="2">
    <source>
        <dbReference type="Proteomes" id="UP000326759"/>
    </source>
</evidence>
<evidence type="ECO:0000313" key="1">
    <source>
        <dbReference type="EMBL" id="KAB7498407.1"/>
    </source>
</evidence>
<dbReference type="EMBL" id="SEYY01019315">
    <property type="protein sequence ID" value="KAB7498407.1"/>
    <property type="molecule type" value="Genomic_DNA"/>
</dbReference>
<feature type="non-terminal residue" evidence="1">
    <location>
        <position position="107"/>
    </location>
</feature>
<accession>A0A5N5SWN6</accession>
<protein>
    <submittedName>
        <fullName evidence="1">Uncharacterized protein</fullName>
    </submittedName>
</protein>
<keyword evidence="2" id="KW-1185">Reference proteome</keyword>
<gene>
    <name evidence="1" type="ORF">Anas_09646</name>
</gene>
<name>A0A5N5SWN6_9CRUS</name>
<proteinExistence type="predicted"/>
<dbReference type="Proteomes" id="UP000326759">
    <property type="component" value="Unassembled WGS sequence"/>
</dbReference>